<organism evidence="3 4">
    <name type="scientific">Viridibacterium curvum</name>
    <dbReference type="NCBI Taxonomy" id="1101404"/>
    <lineage>
        <taxon>Bacteria</taxon>
        <taxon>Pseudomonadati</taxon>
        <taxon>Pseudomonadota</taxon>
        <taxon>Betaproteobacteria</taxon>
        <taxon>Rhodocyclales</taxon>
        <taxon>Rhodocyclaceae</taxon>
        <taxon>Viridibacterium</taxon>
    </lineage>
</organism>
<proteinExistence type="predicted"/>
<dbReference type="RefSeq" id="WP_345533052.1">
    <property type="nucleotide sequence ID" value="NZ_BAABLD010000008.1"/>
</dbReference>
<dbReference type="InterPro" id="IPR009061">
    <property type="entry name" value="DNA-bd_dom_put_sf"/>
</dbReference>
<dbReference type="PRINTS" id="PR00040">
    <property type="entry name" value="HTHMERR"/>
</dbReference>
<protein>
    <recommendedName>
        <fullName evidence="2">HTH merR-type domain-containing protein</fullName>
    </recommendedName>
</protein>
<dbReference type="Proteomes" id="UP001500547">
    <property type="component" value="Unassembled WGS sequence"/>
</dbReference>
<dbReference type="PROSITE" id="PS50937">
    <property type="entry name" value="HTH_MERR_2"/>
    <property type="match status" value="1"/>
</dbReference>
<dbReference type="Pfam" id="PF13411">
    <property type="entry name" value="MerR_1"/>
    <property type="match status" value="1"/>
</dbReference>
<gene>
    <name evidence="3" type="ORF">GCM10025770_22510</name>
</gene>
<evidence type="ECO:0000256" key="1">
    <source>
        <dbReference type="ARBA" id="ARBA00023125"/>
    </source>
</evidence>
<sequence length="102" mass="11527">MQAANLKIGDLARLAGCGVETVRHYEREGLLPTVARTSGNYRLYGEAHVQRLRFIRRCRALGMSQDEVRTLLDLQSRPGENCEAVDACVTAHIRHVEHRITE</sequence>
<reference evidence="4" key="1">
    <citation type="journal article" date="2019" name="Int. J. Syst. Evol. Microbiol.">
        <title>The Global Catalogue of Microorganisms (GCM) 10K type strain sequencing project: providing services to taxonomists for standard genome sequencing and annotation.</title>
        <authorList>
            <consortium name="The Broad Institute Genomics Platform"/>
            <consortium name="The Broad Institute Genome Sequencing Center for Infectious Disease"/>
            <person name="Wu L."/>
            <person name="Ma J."/>
        </authorList>
    </citation>
    <scope>NUCLEOTIDE SEQUENCE [LARGE SCALE GENOMIC DNA]</scope>
    <source>
        <strain evidence="4">JCM 18715</strain>
    </source>
</reference>
<comment type="caution">
    <text evidence="3">The sequence shown here is derived from an EMBL/GenBank/DDBJ whole genome shotgun (WGS) entry which is preliminary data.</text>
</comment>
<dbReference type="SMART" id="SM00422">
    <property type="entry name" value="HTH_MERR"/>
    <property type="match status" value="1"/>
</dbReference>
<evidence type="ECO:0000313" key="3">
    <source>
        <dbReference type="EMBL" id="GAA5166035.1"/>
    </source>
</evidence>
<evidence type="ECO:0000313" key="4">
    <source>
        <dbReference type="Proteomes" id="UP001500547"/>
    </source>
</evidence>
<name>A0ABP9QR81_9RHOO</name>
<keyword evidence="4" id="KW-1185">Reference proteome</keyword>
<accession>A0ABP9QR81</accession>
<evidence type="ECO:0000259" key="2">
    <source>
        <dbReference type="PROSITE" id="PS50937"/>
    </source>
</evidence>
<dbReference type="SUPFAM" id="SSF46955">
    <property type="entry name" value="Putative DNA-binding domain"/>
    <property type="match status" value="1"/>
</dbReference>
<dbReference type="InterPro" id="IPR000551">
    <property type="entry name" value="MerR-type_HTH_dom"/>
</dbReference>
<dbReference type="EMBL" id="BAABLD010000008">
    <property type="protein sequence ID" value="GAA5166035.1"/>
    <property type="molecule type" value="Genomic_DNA"/>
</dbReference>
<dbReference type="PANTHER" id="PTHR30204:SF92">
    <property type="entry name" value="HTH-TYPE TRANSCRIPTIONAL REGULATOR ZNTR"/>
    <property type="match status" value="1"/>
</dbReference>
<keyword evidence="1" id="KW-0238">DNA-binding</keyword>
<dbReference type="PANTHER" id="PTHR30204">
    <property type="entry name" value="REDOX-CYCLING DRUG-SENSING TRANSCRIPTIONAL ACTIVATOR SOXR"/>
    <property type="match status" value="1"/>
</dbReference>
<dbReference type="Gene3D" id="1.10.1660.10">
    <property type="match status" value="1"/>
</dbReference>
<feature type="domain" description="HTH merR-type" evidence="2">
    <location>
        <begin position="5"/>
        <end position="74"/>
    </location>
</feature>
<dbReference type="InterPro" id="IPR047057">
    <property type="entry name" value="MerR_fam"/>
</dbReference>